<evidence type="ECO:0008006" key="3">
    <source>
        <dbReference type="Google" id="ProtNLM"/>
    </source>
</evidence>
<proteinExistence type="predicted"/>
<dbReference type="Proteomes" id="UP001066276">
    <property type="component" value="Chromosome 7"/>
</dbReference>
<keyword evidence="2" id="KW-1185">Reference proteome</keyword>
<comment type="caution">
    <text evidence="1">The sequence shown here is derived from an EMBL/GenBank/DDBJ whole genome shotgun (WGS) entry which is preliminary data.</text>
</comment>
<evidence type="ECO:0000313" key="2">
    <source>
        <dbReference type="Proteomes" id="UP001066276"/>
    </source>
</evidence>
<name>A0AAV7PAC6_PLEWA</name>
<sequence>MRAGCGPRGLVLVATTGGPWLRDGGPSTCDSALSSLRETAAARSMFGILHVILGQVASDGKLLLITDHRNLAQFLKRRMAEGRGREKVDTLSRYGCD</sequence>
<reference evidence="1" key="1">
    <citation type="journal article" date="2022" name="bioRxiv">
        <title>Sequencing and chromosome-scale assembly of the giantPleurodeles waltlgenome.</title>
        <authorList>
            <person name="Brown T."/>
            <person name="Elewa A."/>
            <person name="Iarovenko S."/>
            <person name="Subramanian E."/>
            <person name="Araus A.J."/>
            <person name="Petzold A."/>
            <person name="Susuki M."/>
            <person name="Suzuki K.-i.T."/>
            <person name="Hayashi T."/>
            <person name="Toyoda A."/>
            <person name="Oliveira C."/>
            <person name="Osipova E."/>
            <person name="Leigh N.D."/>
            <person name="Simon A."/>
            <person name="Yun M.H."/>
        </authorList>
    </citation>
    <scope>NUCLEOTIDE SEQUENCE</scope>
    <source>
        <strain evidence="1">20211129_DDA</strain>
        <tissue evidence="1">Liver</tissue>
    </source>
</reference>
<dbReference type="AlphaFoldDB" id="A0AAV7PAC6"/>
<organism evidence="1 2">
    <name type="scientific">Pleurodeles waltl</name>
    <name type="common">Iberian ribbed newt</name>
    <dbReference type="NCBI Taxonomy" id="8319"/>
    <lineage>
        <taxon>Eukaryota</taxon>
        <taxon>Metazoa</taxon>
        <taxon>Chordata</taxon>
        <taxon>Craniata</taxon>
        <taxon>Vertebrata</taxon>
        <taxon>Euteleostomi</taxon>
        <taxon>Amphibia</taxon>
        <taxon>Batrachia</taxon>
        <taxon>Caudata</taxon>
        <taxon>Salamandroidea</taxon>
        <taxon>Salamandridae</taxon>
        <taxon>Pleurodelinae</taxon>
        <taxon>Pleurodeles</taxon>
    </lineage>
</organism>
<accession>A0AAV7PAC6</accession>
<dbReference type="EMBL" id="JANPWB010000011">
    <property type="protein sequence ID" value="KAJ1124664.1"/>
    <property type="molecule type" value="Genomic_DNA"/>
</dbReference>
<protein>
    <recommendedName>
        <fullName evidence="3">Reverse transcriptase RNase H-like domain-containing protein</fullName>
    </recommendedName>
</protein>
<evidence type="ECO:0000313" key="1">
    <source>
        <dbReference type="EMBL" id="KAJ1124664.1"/>
    </source>
</evidence>
<gene>
    <name evidence="1" type="ORF">NDU88_003113</name>
</gene>